<organism evidence="1 2">
    <name type="scientific">Haloquadratum walsbyi J07HQW2</name>
    <dbReference type="NCBI Taxonomy" id="1238425"/>
    <lineage>
        <taxon>Archaea</taxon>
        <taxon>Methanobacteriati</taxon>
        <taxon>Methanobacteriota</taxon>
        <taxon>Stenosarchaea group</taxon>
        <taxon>Halobacteria</taxon>
        <taxon>Halobacteriales</taxon>
        <taxon>Haloferacaceae</taxon>
        <taxon>Haloquadratum</taxon>
    </lineage>
</organism>
<evidence type="ECO:0000313" key="2">
    <source>
        <dbReference type="Proteomes" id="UP000030710"/>
    </source>
</evidence>
<dbReference type="RefSeq" id="WP_021056071.1">
    <property type="nucleotide sequence ID" value="NZ_KE356561.1"/>
</dbReference>
<dbReference type="eggNOG" id="arCOG04614">
    <property type="taxonomic scope" value="Archaea"/>
</dbReference>
<dbReference type="Proteomes" id="UP000030710">
    <property type="component" value="Unassembled WGS sequence"/>
</dbReference>
<name>U1NI76_9EURY</name>
<dbReference type="HOGENOM" id="CLU_155008_0_0_2"/>
<reference evidence="1 2" key="1">
    <citation type="journal article" date="2013" name="PLoS ONE">
        <title>Assembly-driven community genomics of a hypersaline microbial ecosystem.</title>
        <authorList>
            <person name="Podell S."/>
            <person name="Ugalde J.A."/>
            <person name="Narasingarao P."/>
            <person name="Banfield J.F."/>
            <person name="Heidelberg K.B."/>
            <person name="Allen E.E."/>
        </authorList>
    </citation>
    <scope>NUCLEOTIDE SEQUENCE [LARGE SCALE GENOMIC DNA]</scope>
    <source>
        <strain evidence="2">J07HQW2</strain>
    </source>
</reference>
<sequence>MGLGNEPVDTVNLLECTAEVVTWTKATATPPGAREPNALTIVEFESDDESVRAIGQVTTAEITTGDRVEPVYVSELRDATAGIREPYSRTCGGYRFKPT</sequence>
<gene>
    <name evidence="1" type="ORF">J07HQW2_03088</name>
</gene>
<protein>
    <submittedName>
        <fullName evidence="1">Putative nucleic-acid-binding protein containing a Zn-ribbon</fullName>
    </submittedName>
</protein>
<dbReference type="STRING" id="1238425.J07HQW2_03088"/>
<evidence type="ECO:0000313" key="1">
    <source>
        <dbReference type="EMBL" id="ERG96608.1"/>
    </source>
</evidence>
<dbReference type="EMBL" id="KE356561">
    <property type="protein sequence ID" value="ERG96608.1"/>
    <property type="molecule type" value="Genomic_DNA"/>
</dbReference>
<dbReference type="AlphaFoldDB" id="U1NI76"/>
<proteinExistence type="predicted"/>
<accession>U1NI76</accession>